<dbReference type="InterPro" id="IPR002575">
    <property type="entry name" value="Aminoglycoside_PTrfase"/>
</dbReference>
<comment type="caution">
    <text evidence="2">The sequence shown here is derived from an EMBL/GenBank/DDBJ whole genome shotgun (WGS) entry which is preliminary data.</text>
</comment>
<keyword evidence="3" id="KW-1185">Reference proteome</keyword>
<gene>
    <name evidence="2" type="ORF">FLO80_15975</name>
</gene>
<evidence type="ECO:0000313" key="3">
    <source>
        <dbReference type="Proteomes" id="UP000325291"/>
    </source>
</evidence>
<dbReference type="Proteomes" id="UP000325291">
    <property type="component" value="Unassembled WGS sequence"/>
</dbReference>
<dbReference type="InterPro" id="IPR011009">
    <property type="entry name" value="Kinase-like_dom_sf"/>
</dbReference>
<dbReference type="AlphaFoldDB" id="A0A5A9Z547"/>
<name>A0A5A9Z547_9RHOB</name>
<keyword evidence="2" id="KW-0808">Transferase</keyword>
<dbReference type="EMBL" id="VINQ01000014">
    <property type="protein sequence ID" value="KAA0912317.1"/>
    <property type="molecule type" value="Genomic_DNA"/>
</dbReference>
<evidence type="ECO:0000259" key="1">
    <source>
        <dbReference type="Pfam" id="PF01636"/>
    </source>
</evidence>
<proteinExistence type="predicted"/>
<protein>
    <submittedName>
        <fullName evidence="2">Phosphotransferase</fullName>
    </submittedName>
</protein>
<dbReference type="Pfam" id="PF01636">
    <property type="entry name" value="APH"/>
    <property type="match status" value="1"/>
</dbReference>
<dbReference type="RefSeq" id="WP_111364255.1">
    <property type="nucleotide sequence ID" value="NZ_VINQ01000014.1"/>
</dbReference>
<sequence>MNILDKDNIALYPDQVQAVLTRLETLLAGCTPGAMVDQALRLVPGKRAVFRGRMAGRDVVFRLPLDDANRKSAAEEWTELTRAWGHMARGANRVAEPLHFDPDSGLTVIAHAPGTPLLTHIWSLDASHRPPLIARAADWLQAYMAPTITSRGINRRPWRKWAMAAAAKQPHPELAEIESRLLQKMHKLSRQLGDPDWRVAIPHGDFHLNNLILDGDTLTGIDTGGSNHAPIYKDMARALTHMARRGMLPSGQRRFGVDAGALDAFTAAFALSDREANAFLPYMLVYETLIRVEHPQMSSDRIAHALAMSEALFDDLRRIT</sequence>
<feature type="domain" description="Aminoglycoside phosphotransferase" evidence="1">
    <location>
        <begin position="48"/>
        <end position="241"/>
    </location>
</feature>
<evidence type="ECO:0000313" key="2">
    <source>
        <dbReference type="EMBL" id="KAA0912317.1"/>
    </source>
</evidence>
<organism evidence="2 3">
    <name type="scientific">Aquicoccus porphyridii</name>
    <dbReference type="NCBI Taxonomy" id="1852029"/>
    <lineage>
        <taxon>Bacteria</taxon>
        <taxon>Pseudomonadati</taxon>
        <taxon>Pseudomonadota</taxon>
        <taxon>Alphaproteobacteria</taxon>
        <taxon>Rhodobacterales</taxon>
        <taxon>Paracoccaceae</taxon>
        <taxon>Aquicoccus</taxon>
    </lineage>
</organism>
<dbReference type="Gene3D" id="3.90.1200.10">
    <property type="match status" value="1"/>
</dbReference>
<dbReference type="SUPFAM" id="SSF56112">
    <property type="entry name" value="Protein kinase-like (PK-like)"/>
    <property type="match status" value="1"/>
</dbReference>
<dbReference type="GO" id="GO:0016740">
    <property type="term" value="F:transferase activity"/>
    <property type="evidence" value="ECO:0007669"/>
    <property type="project" value="UniProtKB-KW"/>
</dbReference>
<reference evidence="2 3" key="1">
    <citation type="submission" date="2019-07" db="EMBL/GenBank/DDBJ databases">
        <title>Aquicoccus porphyridii gen. nov., sp. nov., isolated from a small marine red alga, Porphyridium marinum.</title>
        <authorList>
            <person name="Liu L."/>
        </authorList>
    </citation>
    <scope>NUCLEOTIDE SEQUENCE [LARGE SCALE GENOMIC DNA]</scope>
    <source>
        <strain evidence="2 3">L1 8-17</strain>
    </source>
</reference>
<accession>A0A5A9Z547</accession>